<dbReference type="InterPro" id="IPR032466">
    <property type="entry name" value="Metal_Hydrolase"/>
</dbReference>
<dbReference type="Pfam" id="PF01979">
    <property type="entry name" value="Amidohydro_1"/>
    <property type="match status" value="1"/>
</dbReference>
<evidence type="ECO:0000313" key="3">
    <source>
        <dbReference type="EMBL" id="TQV87926.1"/>
    </source>
</evidence>
<reference evidence="3 4" key="1">
    <citation type="submission" date="2019-07" db="EMBL/GenBank/DDBJ databases">
        <title>Draft genome for Aliikangiella sp. M105.</title>
        <authorList>
            <person name="Wang G."/>
        </authorList>
    </citation>
    <scope>NUCLEOTIDE SEQUENCE [LARGE SCALE GENOMIC DNA]</scope>
    <source>
        <strain evidence="3 4">M105</strain>
    </source>
</reference>
<sequence>MNQPSKRFYLISQIRNYLRSLELVRTFTLFSLSILSGLSIFCVAANIPPKNLAADELVIKNITLISPERHTALENAYVRIVNGEIKEVSTKPIISPNNAAQIDGTGKYLTPGLMDSHVHVSRMPGIVFKGKDPTKLLQLQNSFLAQQPRSYLYFGVTQLLDPSQSKQSIVTFNSSLQKPKLFHCGAAPILGGYPTVWIDKHEAPKVFDYIILDQDTAQSLPENIDLAQHTPEAVVRRMAEDGAICVKVFIEDGFGTDKNWPLISEGLLLRVKKAAKKHGLIMLAHANAIDMQKIALQLEVDAIAHGMWNWNQYDGHKGLPIEIREILDGVIEQNIIFQPTFNVMDGLKGVTVPGVLNEPLYQKVVSKAALDWYHSKEGLWFRDEMVNGFGDLPLEKIHRRQDIVISQGERVVQYLDGQNYPLVLASDTPSSPTFAAQPGYSTFAELKHLHKVGVSLQRIFEAATINNAKAFKLDKSYGTVEPGKVANLLILDESPLKTIEAYNAIDKVIVNGEVIERESLAVGNSKHQ</sequence>
<comment type="caution">
    <text evidence="3">The sequence shown here is derived from an EMBL/GenBank/DDBJ whole genome shotgun (WGS) entry which is preliminary data.</text>
</comment>
<dbReference type="Proteomes" id="UP000315439">
    <property type="component" value="Unassembled WGS sequence"/>
</dbReference>
<organism evidence="3 4">
    <name type="scientific">Aliikangiella coralliicola</name>
    <dbReference type="NCBI Taxonomy" id="2592383"/>
    <lineage>
        <taxon>Bacteria</taxon>
        <taxon>Pseudomonadati</taxon>
        <taxon>Pseudomonadota</taxon>
        <taxon>Gammaproteobacteria</taxon>
        <taxon>Oceanospirillales</taxon>
        <taxon>Pleioneaceae</taxon>
        <taxon>Aliikangiella</taxon>
    </lineage>
</organism>
<protein>
    <submittedName>
        <fullName evidence="3">Amidohydrolase family protein</fullName>
    </submittedName>
</protein>
<dbReference type="PANTHER" id="PTHR43135:SF3">
    <property type="entry name" value="ALPHA-D-RIBOSE 1-METHYLPHOSPHONATE 5-TRIPHOSPHATE DIPHOSPHATASE"/>
    <property type="match status" value="1"/>
</dbReference>
<keyword evidence="1" id="KW-1133">Transmembrane helix</keyword>
<dbReference type="EMBL" id="VIKS01000006">
    <property type="protein sequence ID" value="TQV87926.1"/>
    <property type="molecule type" value="Genomic_DNA"/>
</dbReference>
<dbReference type="InterPro" id="IPR006680">
    <property type="entry name" value="Amidohydro-rel"/>
</dbReference>
<keyword evidence="4" id="KW-1185">Reference proteome</keyword>
<dbReference type="PANTHER" id="PTHR43135">
    <property type="entry name" value="ALPHA-D-RIBOSE 1-METHYLPHOSPHONATE 5-TRIPHOSPHATE DIPHOSPHATASE"/>
    <property type="match status" value="1"/>
</dbReference>
<keyword evidence="1" id="KW-0472">Membrane</keyword>
<keyword evidence="1" id="KW-0812">Transmembrane</keyword>
<accession>A0A545UEM5</accession>
<dbReference type="AlphaFoldDB" id="A0A545UEM5"/>
<dbReference type="SUPFAM" id="SSF51338">
    <property type="entry name" value="Composite domain of metallo-dependent hydrolases"/>
    <property type="match status" value="1"/>
</dbReference>
<evidence type="ECO:0000313" key="4">
    <source>
        <dbReference type="Proteomes" id="UP000315439"/>
    </source>
</evidence>
<dbReference type="Gene3D" id="3.20.20.140">
    <property type="entry name" value="Metal-dependent hydrolases"/>
    <property type="match status" value="1"/>
</dbReference>
<dbReference type="Gene3D" id="2.30.40.10">
    <property type="entry name" value="Urease, subunit C, domain 1"/>
    <property type="match status" value="2"/>
</dbReference>
<evidence type="ECO:0000256" key="1">
    <source>
        <dbReference type="SAM" id="Phobius"/>
    </source>
</evidence>
<evidence type="ECO:0000259" key="2">
    <source>
        <dbReference type="Pfam" id="PF01979"/>
    </source>
</evidence>
<gene>
    <name evidence="3" type="ORF">FLL46_11145</name>
</gene>
<dbReference type="GO" id="GO:0016810">
    <property type="term" value="F:hydrolase activity, acting on carbon-nitrogen (but not peptide) bonds"/>
    <property type="evidence" value="ECO:0007669"/>
    <property type="project" value="InterPro"/>
</dbReference>
<proteinExistence type="predicted"/>
<dbReference type="InterPro" id="IPR051781">
    <property type="entry name" value="Metallo-dep_Hydrolase"/>
</dbReference>
<dbReference type="OrthoDB" id="9782972at2"/>
<dbReference type="Gene3D" id="1.20.58.520">
    <property type="entry name" value="Amidohydrolase"/>
    <property type="match status" value="1"/>
</dbReference>
<dbReference type="InterPro" id="IPR011059">
    <property type="entry name" value="Metal-dep_hydrolase_composite"/>
</dbReference>
<feature type="domain" description="Amidohydrolase-related" evidence="2">
    <location>
        <begin position="323"/>
        <end position="514"/>
    </location>
</feature>
<dbReference type="RefSeq" id="WP_142893587.1">
    <property type="nucleotide sequence ID" value="NZ_ML660163.1"/>
</dbReference>
<dbReference type="Gene3D" id="3.30.110.90">
    <property type="entry name" value="Amidohydrolase"/>
    <property type="match status" value="1"/>
</dbReference>
<name>A0A545UEM5_9GAMM</name>
<feature type="transmembrane region" description="Helical" evidence="1">
    <location>
        <begin position="21"/>
        <end position="41"/>
    </location>
</feature>
<keyword evidence="3" id="KW-0378">Hydrolase</keyword>
<dbReference type="SUPFAM" id="SSF51556">
    <property type="entry name" value="Metallo-dependent hydrolases"/>
    <property type="match status" value="1"/>
</dbReference>